<dbReference type="STRING" id="224129.A0A1W4XF36"/>
<dbReference type="GO" id="GO:0008028">
    <property type="term" value="F:monocarboxylic acid transmembrane transporter activity"/>
    <property type="evidence" value="ECO:0007669"/>
    <property type="project" value="TreeGrafter"/>
</dbReference>
<feature type="transmembrane region" description="Helical" evidence="2">
    <location>
        <begin position="575"/>
        <end position="599"/>
    </location>
</feature>
<feature type="compositionally biased region" description="Basic and acidic residues" evidence="1">
    <location>
        <begin position="362"/>
        <end position="371"/>
    </location>
</feature>
<keyword evidence="2" id="KW-0812">Transmembrane</keyword>
<sequence length="818" mass="88156">MGSATSRDEGEDEPEDDLVRRKSSRTSTDSEVACEETARLTAEAAEGDGGEDDTTIYYYDYPPPPDGGYGWVIVFASFMCNMIVDGIAYTFGVFLNDIASHYGELPGKTAWVGSLLSGMYLSAGPLVSALSNKFGCRAVCISGAVISTCAFLLSTMCPTVNSLMLIYGFFGGLGFGLIYLPAVVCVGYYFETKRSLATGIAVCGSGVGTFAFAPLATKLLDMYGWKGANLILAGFILNCVIFGALMRPLEYPKSSNMTPLLQRMAEERRIQMERGSIGGSYFMVQLPDGTMEKRMKTPLNIDPGVHSSLNLDQLAPGTPITPIPTVPTLPTITEGKADIHGSSGDSSGGSAAELKAQLNKKPRVEEIKQQELPKAIRRASTESSDMGANRMPRNASQPAFSTHHQGIPKNGSVPFFDRIRKASVGDGRFKPTLNPIKSSSKGNVDSNGDLRKSVIMRKSSSFFGSKNNNADADIESNMATSKLSLARERPIMVRPMSRKDIFYSGSVINLPEYQSQKSLTNYRQSVLSISRSARPDTAEPDKIEQIDLCPCLVLPESFKSALAQMMDMSLLKDPVFVMIGISNFFGMAGLYVPFVYLVNCATDDGIELGKASFLISVIGITNTFGRIACGFFADFPQVNALLVNNLCLVISTISVALTPMCHTYAAYVIMAIFFGIAISGYISLTSIILVDLLGLDKLTNAFGLLILFRGAAAIVGSPLAGAIHDMTDSYDIPFYVAAALFGVSAITSFIAPCLRRDGPEASPMMGDDQLTPIDEDEEEEDGPITMSSNRQDKNSIPEITHTLPSPGEKEIKQLESVL</sequence>
<dbReference type="FunFam" id="1.20.1250.20:FF:000372">
    <property type="entry name" value="Monocarboxylate transporter"/>
    <property type="match status" value="1"/>
</dbReference>
<dbReference type="OrthoDB" id="2213137at2759"/>
<keyword evidence="2" id="KW-0472">Membrane</keyword>
<dbReference type="InterPro" id="IPR050327">
    <property type="entry name" value="Proton-linked_MCT"/>
</dbReference>
<feature type="compositionally biased region" description="Acidic residues" evidence="1">
    <location>
        <begin position="773"/>
        <end position="782"/>
    </location>
</feature>
<feature type="compositionally biased region" description="Polar residues" evidence="1">
    <location>
        <begin position="435"/>
        <end position="446"/>
    </location>
</feature>
<evidence type="ECO:0000313" key="3">
    <source>
        <dbReference type="Proteomes" id="UP000192223"/>
    </source>
</evidence>
<feature type="region of interest" description="Disordered" evidence="1">
    <location>
        <begin position="1"/>
        <end position="49"/>
    </location>
</feature>
<dbReference type="InterPro" id="IPR036259">
    <property type="entry name" value="MFS_trans_sf"/>
</dbReference>
<feature type="region of interest" description="Disordered" evidence="1">
    <location>
        <begin position="760"/>
        <end position="818"/>
    </location>
</feature>
<dbReference type="InParanoid" id="A0A1W4XF36"/>
<feature type="region of interest" description="Disordered" evidence="1">
    <location>
        <begin position="336"/>
        <end position="390"/>
    </location>
</feature>
<feature type="transmembrane region" description="Helical" evidence="2">
    <location>
        <begin position="134"/>
        <end position="153"/>
    </location>
</feature>
<feature type="transmembrane region" description="Helical" evidence="2">
    <location>
        <begin position="664"/>
        <end position="690"/>
    </location>
</feature>
<feature type="transmembrane region" description="Helical" evidence="2">
    <location>
        <begin position="109"/>
        <end position="127"/>
    </location>
</feature>
<feature type="transmembrane region" description="Helical" evidence="2">
    <location>
        <begin position="732"/>
        <end position="754"/>
    </location>
</feature>
<dbReference type="InterPro" id="IPR011701">
    <property type="entry name" value="MFS"/>
</dbReference>
<feature type="transmembrane region" description="Helical" evidence="2">
    <location>
        <begin position="228"/>
        <end position="246"/>
    </location>
</feature>
<feature type="compositionally biased region" description="Low complexity" evidence="1">
    <location>
        <begin position="341"/>
        <end position="350"/>
    </location>
</feature>
<feature type="transmembrane region" description="Helical" evidence="2">
    <location>
        <begin position="702"/>
        <end position="720"/>
    </location>
</feature>
<dbReference type="AlphaFoldDB" id="A0A1W4XF36"/>
<dbReference type="FunFam" id="1.20.1250.20:FF:000271">
    <property type="entry name" value="Monocarboxylate transporter"/>
    <property type="match status" value="1"/>
</dbReference>
<proteinExistence type="predicted"/>
<evidence type="ECO:0000313" key="4">
    <source>
        <dbReference type="RefSeq" id="XP_018331377.1"/>
    </source>
</evidence>
<organism evidence="3 4">
    <name type="scientific">Agrilus planipennis</name>
    <name type="common">Emerald ash borer</name>
    <name type="synonym">Agrilus marcopoli</name>
    <dbReference type="NCBI Taxonomy" id="224129"/>
    <lineage>
        <taxon>Eukaryota</taxon>
        <taxon>Metazoa</taxon>
        <taxon>Ecdysozoa</taxon>
        <taxon>Arthropoda</taxon>
        <taxon>Hexapoda</taxon>
        <taxon>Insecta</taxon>
        <taxon>Pterygota</taxon>
        <taxon>Neoptera</taxon>
        <taxon>Endopterygota</taxon>
        <taxon>Coleoptera</taxon>
        <taxon>Polyphaga</taxon>
        <taxon>Elateriformia</taxon>
        <taxon>Buprestoidea</taxon>
        <taxon>Buprestidae</taxon>
        <taxon>Agrilinae</taxon>
        <taxon>Agrilus</taxon>
    </lineage>
</organism>
<dbReference type="PANTHER" id="PTHR11360:SF286">
    <property type="entry name" value="GH22266P"/>
    <property type="match status" value="1"/>
</dbReference>
<dbReference type="Pfam" id="PF07690">
    <property type="entry name" value="MFS_1"/>
    <property type="match status" value="2"/>
</dbReference>
<dbReference type="Proteomes" id="UP000192223">
    <property type="component" value="Unplaced"/>
</dbReference>
<feature type="transmembrane region" description="Helical" evidence="2">
    <location>
        <begin position="69"/>
        <end position="89"/>
    </location>
</feature>
<dbReference type="SUPFAM" id="SSF103473">
    <property type="entry name" value="MFS general substrate transporter"/>
    <property type="match status" value="1"/>
</dbReference>
<dbReference type="GeneID" id="108741186"/>
<name>A0A1W4XF36_AGRPL</name>
<evidence type="ECO:0000256" key="1">
    <source>
        <dbReference type="SAM" id="MobiDB-lite"/>
    </source>
</evidence>
<protein>
    <submittedName>
        <fullName evidence="4">Monocarboxylate transporter 4 isoform X1</fullName>
    </submittedName>
</protein>
<dbReference type="CDD" id="cd17352">
    <property type="entry name" value="MFS_MCT_SLC16"/>
    <property type="match status" value="1"/>
</dbReference>
<dbReference type="FunCoup" id="A0A1W4XF36">
    <property type="interactions" value="88"/>
</dbReference>
<feature type="transmembrane region" description="Helical" evidence="2">
    <location>
        <begin position="640"/>
        <end position="658"/>
    </location>
</feature>
<feature type="transmembrane region" description="Helical" evidence="2">
    <location>
        <begin position="611"/>
        <end position="633"/>
    </location>
</feature>
<keyword evidence="2" id="KW-1133">Transmembrane helix</keyword>
<feature type="transmembrane region" description="Helical" evidence="2">
    <location>
        <begin position="196"/>
        <end position="216"/>
    </location>
</feature>
<keyword evidence="3" id="KW-1185">Reference proteome</keyword>
<gene>
    <name evidence="4" type="primary">LOC108741186</name>
</gene>
<feature type="transmembrane region" description="Helical" evidence="2">
    <location>
        <begin position="165"/>
        <end position="189"/>
    </location>
</feature>
<dbReference type="RefSeq" id="XP_018331377.1">
    <property type="nucleotide sequence ID" value="XM_018475875.2"/>
</dbReference>
<dbReference type="KEGG" id="apln:108741186"/>
<dbReference type="PANTHER" id="PTHR11360">
    <property type="entry name" value="MONOCARBOXYLATE TRANSPORTER"/>
    <property type="match status" value="1"/>
</dbReference>
<feature type="region of interest" description="Disordered" evidence="1">
    <location>
        <begin position="426"/>
        <end position="450"/>
    </location>
</feature>
<accession>A0A1W4XF36</accession>
<evidence type="ECO:0000256" key="2">
    <source>
        <dbReference type="SAM" id="Phobius"/>
    </source>
</evidence>
<reference evidence="4" key="1">
    <citation type="submission" date="2025-08" db="UniProtKB">
        <authorList>
            <consortium name="RefSeq"/>
        </authorList>
    </citation>
    <scope>IDENTIFICATION</scope>
    <source>
        <tissue evidence="4">Entire body</tissue>
    </source>
</reference>
<dbReference type="Gene3D" id="1.20.1250.20">
    <property type="entry name" value="MFS general substrate transporter like domains"/>
    <property type="match status" value="2"/>
</dbReference>
<feature type="compositionally biased region" description="Basic and acidic residues" evidence="1">
    <location>
        <begin position="807"/>
        <end position="818"/>
    </location>
</feature>